<name>A0A067P8Y5_9AGAM</name>
<dbReference type="Gene3D" id="3.40.50.1820">
    <property type="entry name" value="alpha/beta hydrolase"/>
    <property type="match status" value="1"/>
</dbReference>
<gene>
    <name evidence="1" type="ORF">JAAARDRAFT_199285</name>
</gene>
<organism evidence="1 2">
    <name type="scientific">Jaapia argillacea MUCL 33604</name>
    <dbReference type="NCBI Taxonomy" id="933084"/>
    <lineage>
        <taxon>Eukaryota</taxon>
        <taxon>Fungi</taxon>
        <taxon>Dikarya</taxon>
        <taxon>Basidiomycota</taxon>
        <taxon>Agaricomycotina</taxon>
        <taxon>Agaricomycetes</taxon>
        <taxon>Agaricomycetidae</taxon>
        <taxon>Jaapiales</taxon>
        <taxon>Jaapiaceae</taxon>
        <taxon>Jaapia</taxon>
    </lineage>
</organism>
<accession>A0A067P8Y5</accession>
<dbReference type="PANTHER" id="PTHR12277:SF64">
    <property type="entry name" value="SUPERFAMILY HYDROLASE, PUTATIVE (AFU_ORTHOLOGUE AFUA_3G01760)-RELATED"/>
    <property type="match status" value="1"/>
</dbReference>
<dbReference type="GO" id="GO:0008474">
    <property type="term" value="F:palmitoyl-(protein) hydrolase activity"/>
    <property type="evidence" value="ECO:0007669"/>
    <property type="project" value="TreeGrafter"/>
</dbReference>
<protein>
    <recommendedName>
        <fullName evidence="3">AB hydrolase-1 domain-containing protein</fullName>
    </recommendedName>
</protein>
<dbReference type="InterPro" id="IPR029058">
    <property type="entry name" value="AB_hydrolase_fold"/>
</dbReference>
<evidence type="ECO:0000313" key="2">
    <source>
        <dbReference type="Proteomes" id="UP000027265"/>
    </source>
</evidence>
<dbReference type="Proteomes" id="UP000027265">
    <property type="component" value="Unassembled WGS sequence"/>
</dbReference>
<dbReference type="STRING" id="933084.A0A067P8Y5"/>
<dbReference type="SUPFAM" id="SSF53474">
    <property type="entry name" value="alpha/beta-Hydrolases"/>
    <property type="match status" value="1"/>
</dbReference>
<dbReference type="GO" id="GO:0016020">
    <property type="term" value="C:membrane"/>
    <property type="evidence" value="ECO:0007669"/>
    <property type="project" value="TreeGrafter"/>
</dbReference>
<dbReference type="EMBL" id="KL197750">
    <property type="protein sequence ID" value="KDQ51254.1"/>
    <property type="molecule type" value="Genomic_DNA"/>
</dbReference>
<evidence type="ECO:0008006" key="3">
    <source>
        <dbReference type="Google" id="ProtNLM"/>
    </source>
</evidence>
<dbReference type="OrthoDB" id="10249433at2759"/>
<reference evidence="2" key="1">
    <citation type="journal article" date="2014" name="Proc. Natl. Acad. Sci. U.S.A.">
        <title>Extensive sampling of basidiomycete genomes demonstrates inadequacy of the white-rot/brown-rot paradigm for wood decay fungi.</title>
        <authorList>
            <person name="Riley R."/>
            <person name="Salamov A.A."/>
            <person name="Brown D.W."/>
            <person name="Nagy L.G."/>
            <person name="Floudas D."/>
            <person name="Held B.W."/>
            <person name="Levasseur A."/>
            <person name="Lombard V."/>
            <person name="Morin E."/>
            <person name="Otillar R."/>
            <person name="Lindquist E.A."/>
            <person name="Sun H."/>
            <person name="LaButti K.M."/>
            <person name="Schmutz J."/>
            <person name="Jabbour D."/>
            <person name="Luo H."/>
            <person name="Baker S.E."/>
            <person name="Pisabarro A.G."/>
            <person name="Walton J.D."/>
            <person name="Blanchette R.A."/>
            <person name="Henrissat B."/>
            <person name="Martin F."/>
            <person name="Cullen D."/>
            <person name="Hibbett D.S."/>
            <person name="Grigoriev I.V."/>
        </authorList>
    </citation>
    <scope>NUCLEOTIDE SEQUENCE [LARGE SCALE GENOMIC DNA]</scope>
    <source>
        <strain evidence="2">MUCL 33604</strain>
    </source>
</reference>
<keyword evidence="2" id="KW-1185">Reference proteome</keyword>
<evidence type="ECO:0000313" key="1">
    <source>
        <dbReference type="EMBL" id="KDQ51254.1"/>
    </source>
</evidence>
<dbReference type="AlphaFoldDB" id="A0A067P8Y5"/>
<sequence length="364" mass="40739">MLFIFQRKVIYMGYAPPGARNEQLGRDTPVPKRLHCEEIQVRSEKNVIVHGLLVRQKGAETQLPSAVIVYFQGILPTPPFRFFKFAILNQFYAFEGNAGNPLHRLPVFASLICPSNQLSTSSPPSSTAVIAVAPRSYWKSTNRMPTQQSLIRDYTAVLSHTHKLFPTSPIIIYGHSLGAAIATCLLSSTTLTPGHHSLDDDGWKQNLKGVVLENPFTSVPDMVKALYPQKWLPYHYMGRFVWDKWDAVGSLRQDYTAATPKYPAGGGNGEKEAGYRGTVMESIIRDRRVLVLVSEKDEVVPPEMGHQLSAAMATRYFGSLGREGGHGEVGCRTVIIKDALHENAWTQRQWIDELTGFVERMRLQ</sequence>
<dbReference type="InParanoid" id="A0A067P8Y5"/>
<dbReference type="PANTHER" id="PTHR12277">
    <property type="entry name" value="ALPHA/BETA HYDROLASE DOMAIN-CONTAINING PROTEIN"/>
    <property type="match status" value="1"/>
</dbReference>
<dbReference type="HOGENOM" id="CLU_043841_0_0_1"/>
<proteinExistence type="predicted"/>